<dbReference type="STRING" id="7574.A0A1S3HQ13"/>
<dbReference type="Pfam" id="PF07778">
    <property type="entry name" value="CENP-I"/>
    <property type="match status" value="1"/>
</dbReference>
<evidence type="ECO:0000256" key="5">
    <source>
        <dbReference type="ARBA" id="ARBA00022737"/>
    </source>
</evidence>
<keyword evidence="4 11" id="KW-0732">Signal</keyword>
<keyword evidence="5" id="KW-0677">Repeat</keyword>
<evidence type="ECO:0000256" key="9">
    <source>
        <dbReference type="ARBA" id="ARBA00023180"/>
    </source>
</evidence>
<evidence type="ECO:0000256" key="2">
    <source>
        <dbReference type="ARBA" id="ARBA00022475"/>
    </source>
</evidence>
<sequence length="1135" mass="128052">MESTCRCLERRCLLFLVVLSMQFLPTRTQAARYVEFSVAEEQPVGSFIGDLNTGNSHLYVLWQGPDYNDRIHVDTFTGNITTAAVLDREEKSSYSFSVLLYSNGLLIQVKVHVLDINDHNPVFPVDVVHLILPEKTPINTKHVLGSAVDPDLGENTVSRYEIHSGNTNSAFGLVSKQNGNVLYLDLTVIGVLDYEQTQEYDLYIRAYDNGSPPKYGEMRVNVTIIDDNDNQPIFNASRYSAQILENATVGGSILQVFATDQDSGANGHIMYHIDRINSDQEEFFRINPDTGIVYVNKPLDYERKGAHELIVVAKDNGSQPLQTSAIVSIQVVDVNDNEPRINLTFFSNDNTPKISEAANPGQIVARVTVSDKDGSGVFSNINVTLKGGGGHFGLTTRDNTVYLIIIKNPPDREIQPYHMLTITATDSGTPPLNANITFNLQVEDVNDNAPQFTAREYHADIKEIVSAGSFVIQVNATDRDEGDNALIQYSILNVPDSHSDWFQIDAMSGLITTSKPIDCEVDSQPRLLVRAMDSGSPPLSATATVIITIRDVNDNQPAFDQSFYNVSIPEDTAAQTCILTGIQPHITALLGLYKMYCPSLVTIVIPRSQRVLFKRTQLDRVWSENIHRVQEQNMARRREREDVSNLSMSRLRDADASILEPRTKRRKVDPIPELYTANVTSTQLDTSVSAVDTSLDIHRPVPFEQIKTMKDLCHNICRLQMPGQMGSSLRSKLLLYYMSCTSNPVTAARFSYWLSSVLSEEILHSPYSKRGEEILEALANFTDFLQESVPVCETFLTKYLHLWDGTSYRIYILVLITRFRLYPFSTLNDLLLEPLRKLFFCSNVYFKCQLLICLRKLLQNFITVELERYNTTLRRQENVLENTTESFNHVSLFVEEVEKFQPLQTVAEFIDFVDAMCLVGLGLERDNALMMSCVLDFFELVSSLTVQYGTPFVLLPSRGLIYKGLFANNGMTCSRMCGILLNCRNGFLKLKSMPKPDNLGLVNIDVNSIDTLNACVLDFCDSLWRYRAFKKDTRYPTAFTVEDGVMEALSVPRVNECFSLHRHQAFLGFAWAYLKEFQPPEKKVHPDQIKQAKRSYLEFLRREQLHGIAEFIEQFIKKASSSMSKSHIAASMASP</sequence>
<feature type="domain" description="Cadherin" evidence="12">
    <location>
        <begin position="453"/>
        <end position="559"/>
    </location>
</feature>
<keyword evidence="9" id="KW-0325">Glycoprotein</keyword>
<feature type="domain" description="Cadherin" evidence="12">
    <location>
        <begin position="132"/>
        <end position="234"/>
    </location>
</feature>
<evidence type="ECO:0000256" key="6">
    <source>
        <dbReference type="ARBA" id="ARBA00022837"/>
    </source>
</evidence>
<dbReference type="FunFam" id="2.60.40.60:FF:000102">
    <property type="entry name" value="Dachsous cadherin-related 1b"/>
    <property type="match status" value="1"/>
</dbReference>
<dbReference type="GO" id="GO:0007156">
    <property type="term" value="P:homophilic cell adhesion via plasma membrane adhesion molecules"/>
    <property type="evidence" value="ECO:0007669"/>
    <property type="project" value="InterPro"/>
</dbReference>
<keyword evidence="13" id="KW-1185">Reference proteome</keyword>
<name>A0A1S3HQ13_LINAN</name>
<dbReference type="Pfam" id="PF00028">
    <property type="entry name" value="Cadherin"/>
    <property type="match status" value="4"/>
</dbReference>
<evidence type="ECO:0000256" key="8">
    <source>
        <dbReference type="ARBA" id="ARBA00023136"/>
    </source>
</evidence>
<dbReference type="GO" id="GO:0005886">
    <property type="term" value="C:plasma membrane"/>
    <property type="evidence" value="ECO:0007669"/>
    <property type="project" value="UniProtKB-SubCell"/>
</dbReference>
<dbReference type="GeneID" id="106156419"/>
<dbReference type="SUPFAM" id="SSF49313">
    <property type="entry name" value="Cadherin-like"/>
    <property type="match status" value="5"/>
</dbReference>
<dbReference type="RefSeq" id="XP_013387129.1">
    <property type="nucleotide sequence ID" value="XM_013531675.1"/>
</dbReference>
<reference evidence="14" key="1">
    <citation type="submission" date="2025-08" db="UniProtKB">
        <authorList>
            <consortium name="RefSeq"/>
        </authorList>
    </citation>
    <scope>IDENTIFICATION</scope>
    <source>
        <tissue evidence="14">Gonads</tissue>
    </source>
</reference>
<evidence type="ECO:0000256" key="7">
    <source>
        <dbReference type="ARBA" id="ARBA00022989"/>
    </source>
</evidence>
<dbReference type="KEGG" id="lak:106156419"/>
<dbReference type="OrthoDB" id="6272940at2759"/>
<evidence type="ECO:0000256" key="1">
    <source>
        <dbReference type="ARBA" id="ARBA00004251"/>
    </source>
</evidence>
<keyword evidence="7" id="KW-1133">Transmembrane helix</keyword>
<proteinExistence type="predicted"/>
<protein>
    <submittedName>
        <fullName evidence="14">Cadherin-20-like</fullName>
    </submittedName>
</protein>
<dbReference type="Proteomes" id="UP000085678">
    <property type="component" value="Unplaced"/>
</dbReference>
<dbReference type="CDD" id="cd11304">
    <property type="entry name" value="Cadherin_repeat"/>
    <property type="match status" value="5"/>
</dbReference>
<dbReference type="GO" id="GO:0000776">
    <property type="term" value="C:kinetochore"/>
    <property type="evidence" value="ECO:0007669"/>
    <property type="project" value="InterPro"/>
</dbReference>
<organism evidence="13 14">
    <name type="scientific">Lingula anatina</name>
    <name type="common">Brachiopod</name>
    <name type="synonym">Lingula unguis</name>
    <dbReference type="NCBI Taxonomy" id="7574"/>
    <lineage>
        <taxon>Eukaryota</taxon>
        <taxon>Metazoa</taxon>
        <taxon>Spiralia</taxon>
        <taxon>Lophotrochozoa</taxon>
        <taxon>Brachiopoda</taxon>
        <taxon>Linguliformea</taxon>
        <taxon>Lingulata</taxon>
        <taxon>Lingulida</taxon>
        <taxon>Linguloidea</taxon>
        <taxon>Lingulidae</taxon>
        <taxon>Lingula</taxon>
    </lineage>
</organism>
<dbReference type="Pfam" id="PF25374">
    <property type="entry name" value="Cadherin_FAT4_N"/>
    <property type="match status" value="1"/>
</dbReference>
<dbReference type="InterPro" id="IPR050174">
    <property type="entry name" value="Protocadherin/Cadherin-CA"/>
</dbReference>
<dbReference type="PANTHER" id="PTHR24028">
    <property type="entry name" value="CADHERIN-87A"/>
    <property type="match status" value="1"/>
</dbReference>
<evidence type="ECO:0000259" key="12">
    <source>
        <dbReference type="PROSITE" id="PS50268"/>
    </source>
</evidence>
<dbReference type="GO" id="GO:0005509">
    <property type="term" value="F:calcium ion binding"/>
    <property type="evidence" value="ECO:0007669"/>
    <property type="project" value="UniProtKB-UniRule"/>
</dbReference>
<feature type="domain" description="Cadherin" evidence="12">
    <location>
        <begin position="50"/>
        <end position="123"/>
    </location>
</feature>
<dbReference type="PROSITE" id="PS00232">
    <property type="entry name" value="CADHERIN_1"/>
    <property type="match status" value="2"/>
</dbReference>
<evidence type="ECO:0000256" key="11">
    <source>
        <dbReference type="SAM" id="SignalP"/>
    </source>
</evidence>
<dbReference type="FunFam" id="2.60.40.60:FF:000020">
    <property type="entry name" value="Dachsous cadherin-related 1b"/>
    <property type="match status" value="2"/>
</dbReference>
<feature type="domain" description="Cadherin" evidence="12">
    <location>
        <begin position="235"/>
        <end position="341"/>
    </location>
</feature>
<evidence type="ECO:0000256" key="10">
    <source>
        <dbReference type="PROSITE-ProRule" id="PRU00043"/>
    </source>
</evidence>
<evidence type="ECO:0000256" key="4">
    <source>
        <dbReference type="ARBA" id="ARBA00022729"/>
    </source>
</evidence>
<keyword evidence="3" id="KW-0812">Transmembrane</keyword>
<dbReference type="InterPro" id="IPR020894">
    <property type="entry name" value="Cadherin_CS"/>
</dbReference>
<comment type="subcellular location">
    <subcellularLocation>
        <location evidence="1">Cell membrane</location>
        <topology evidence="1">Single-pass type I membrane protein</topology>
    </subcellularLocation>
</comment>
<evidence type="ECO:0000256" key="3">
    <source>
        <dbReference type="ARBA" id="ARBA00022692"/>
    </source>
</evidence>
<dbReference type="AlphaFoldDB" id="A0A1S3HQ13"/>
<accession>A0A1S3HQ13</accession>
<keyword evidence="8" id="KW-0472">Membrane</keyword>
<feature type="signal peptide" evidence="11">
    <location>
        <begin position="1"/>
        <end position="30"/>
    </location>
</feature>
<keyword evidence="6 10" id="KW-0106">Calcium</keyword>
<dbReference type="InterPro" id="IPR012485">
    <property type="entry name" value="CENP-I"/>
</dbReference>
<dbReference type="PRINTS" id="PR00205">
    <property type="entry name" value="CADHERIN"/>
</dbReference>
<dbReference type="InParanoid" id="A0A1S3HQ13"/>
<gene>
    <name evidence="14" type="primary">LOC106156419</name>
</gene>
<feature type="chain" id="PRO_5010222753" evidence="11">
    <location>
        <begin position="31"/>
        <end position="1135"/>
    </location>
</feature>
<dbReference type="InterPro" id="IPR002126">
    <property type="entry name" value="Cadherin-like_dom"/>
</dbReference>
<dbReference type="SMART" id="SM00112">
    <property type="entry name" value="CA"/>
    <property type="match status" value="5"/>
</dbReference>
<dbReference type="PANTHER" id="PTHR24028:SF328">
    <property type="entry name" value="CADHERIN-3"/>
    <property type="match status" value="1"/>
</dbReference>
<dbReference type="Gene3D" id="2.60.40.60">
    <property type="entry name" value="Cadherins"/>
    <property type="match status" value="6"/>
</dbReference>
<dbReference type="InterPro" id="IPR015919">
    <property type="entry name" value="Cadherin-like_sf"/>
</dbReference>
<evidence type="ECO:0000313" key="13">
    <source>
        <dbReference type="Proteomes" id="UP000085678"/>
    </source>
</evidence>
<evidence type="ECO:0000313" key="14">
    <source>
        <dbReference type="RefSeq" id="XP_013387129.1"/>
    </source>
</evidence>
<feature type="domain" description="Cadherin" evidence="12">
    <location>
        <begin position="354"/>
        <end position="452"/>
    </location>
</feature>
<dbReference type="FunFam" id="2.60.40.60:FF:000007">
    <property type="entry name" value="Protocadherin alpha 2"/>
    <property type="match status" value="1"/>
</dbReference>
<dbReference type="PROSITE" id="PS50268">
    <property type="entry name" value="CADHERIN_2"/>
    <property type="match status" value="5"/>
</dbReference>
<keyword evidence="2" id="KW-1003">Cell membrane</keyword>